<keyword evidence="1" id="KW-1133">Transmembrane helix</keyword>
<evidence type="ECO:0008006" key="4">
    <source>
        <dbReference type="Google" id="ProtNLM"/>
    </source>
</evidence>
<keyword evidence="1" id="KW-0812">Transmembrane</keyword>
<dbReference type="Gene3D" id="3.30.700.10">
    <property type="entry name" value="Glycoprotein, Type 4 Pilin"/>
    <property type="match status" value="1"/>
</dbReference>
<organism evidence="2 3">
    <name type="scientific">candidate division WWE3 bacterium CG_4_10_14_0_2_um_filter_41_14</name>
    <dbReference type="NCBI Taxonomy" id="1975072"/>
    <lineage>
        <taxon>Bacteria</taxon>
        <taxon>Katanobacteria</taxon>
    </lineage>
</organism>
<dbReference type="EMBL" id="PFNL01000182">
    <property type="protein sequence ID" value="PIZ44351.1"/>
    <property type="molecule type" value="Genomic_DNA"/>
</dbReference>
<dbReference type="PROSITE" id="PS00409">
    <property type="entry name" value="PROKAR_NTER_METHYL"/>
    <property type="match status" value="1"/>
</dbReference>
<dbReference type="SUPFAM" id="SSF54523">
    <property type="entry name" value="Pili subunits"/>
    <property type="match status" value="1"/>
</dbReference>
<gene>
    <name evidence="2" type="ORF">COY32_06585</name>
</gene>
<accession>A0A2M7TF19</accession>
<proteinExistence type="predicted"/>
<evidence type="ECO:0000313" key="3">
    <source>
        <dbReference type="Proteomes" id="UP000228920"/>
    </source>
</evidence>
<protein>
    <recommendedName>
        <fullName evidence="4">Type II secretion system protein GspG C-terminal domain-containing protein</fullName>
    </recommendedName>
</protein>
<dbReference type="Pfam" id="PF07963">
    <property type="entry name" value="N_methyl"/>
    <property type="match status" value="1"/>
</dbReference>
<comment type="caution">
    <text evidence="2">The sequence shown here is derived from an EMBL/GenBank/DDBJ whole genome shotgun (WGS) entry which is preliminary data.</text>
</comment>
<dbReference type="Proteomes" id="UP000228920">
    <property type="component" value="Unassembled WGS sequence"/>
</dbReference>
<dbReference type="AlphaFoldDB" id="A0A2M7TF19"/>
<dbReference type="InterPro" id="IPR045584">
    <property type="entry name" value="Pilin-like"/>
</dbReference>
<evidence type="ECO:0000313" key="2">
    <source>
        <dbReference type="EMBL" id="PIZ44351.1"/>
    </source>
</evidence>
<name>A0A2M7TF19_UNCKA</name>
<reference evidence="3" key="1">
    <citation type="submission" date="2017-09" db="EMBL/GenBank/DDBJ databases">
        <title>Depth-based differentiation of microbial function through sediment-hosted aquifers and enrichment of novel symbionts in the deep terrestrial subsurface.</title>
        <authorList>
            <person name="Probst A.J."/>
            <person name="Ladd B."/>
            <person name="Jarett J.K."/>
            <person name="Geller-Mcgrath D.E."/>
            <person name="Sieber C.M.K."/>
            <person name="Emerson J.B."/>
            <person name="Anantharaman K."/>
            <person name="Thomas B.C."/>
            <person name="Malmstrom R."/>
            <person name="Stieglmeier M."/>
            <person name="Klingl A."/>
            <person name="Woyke T."/>
            <person name="Ryan C.M."/>
            <person name="Banfield J.F."/>
        </authorList>
    </citation>
    <scope>NUCLEOTIDE SEQUENCE [LARGE SCALE GENOMIC DNA]</scope>
</reference>
<dbReference type="NCBIfam" id="TIGR02532">
    <property type="entry name" value="IV_pilin_GFxxxE"/>
    <property type="match status" value="1"/>
</dbReference>
<sequence length="146" mass="15849">MVKTVQNKKGLTLIELLIVVAILGILASIVLAVLDPNYFFGKGRDARRKSDLDTVRAALEQYYLDNGREYPTAASYSLLGTPLEPYMDSFPVDPGVNTYVYSTSAVSGMIRKCYELSTTLEETGGTYTVCGGSLSCQHAAGNNYCP</sequence>
<feature type="transmembrane region" description="Helical" evidence="1">
    <location>
        <begin position="12"/>
        <end position="34"/>
    </location>
</feature>
<evidence type="ECO:0000256" key="1">
    <source>
        <dbReference type="SAM" id="Phobius"/>
    </source>
</evidence>
<dbReference type="InterPro" id="IPR012902">
    <property type="entry name" value="N_methyl_site"/>
</dbReference>
<keyword evidence="1" id="KW-0472">Membrane</keyword>